<dbReference type="AlphaFoldDB" id="A0A4Y2MDR2"/>
<dbReference type="EMBL" id="BGPR01007050">
    <property type="protein sequence ID" value="GBN23877.1"/>
    <property type="molecule type" value="Genomic_DNA"/>
</dbReference>
<name>A0A4Y2MDR2_ARAVE</name>
<keyword evidence="2" id="KW-1185">Reference proteome</keyword>
<evidence type="ECO:0000313" key="1">
    <source>
        <dbReference type="EMBL" id="GBN23877.1"/>
    </source>
</evidence>
<reference evidence="1 2" key="1">
    <citation type="journal article" date="2019" name="Sci. Rep.">
        <title>Orb-weaving spider Araneus ventricosus genome elucidates the spidroin gene catalogue.</title>
        <authorList>
            <person name="Kono N."/>
            <person name="Nakamura H."/>
            <person name="Ohtoshi R."/>
            <person name="Moran D.A.P."/>
            <person name="Shinohara A."/>
            <person name="Yoshida Y."/>
            <person name="Fujiwara M."/>
            <person name="Mori M."/>
            <person name="Tomita M."/>
            <person name="Arakawa K."/>
        </authorList>
    </citation>
    <scope>NUCLEOTIDE SEQUENCE [LARGE SCALE GENOMIC DNA]</scope>
</reference>
<gene>
    <name evidence="1" type="ORF">AVEN_105893_1</name>
</gene>
<accession>A0A4Y2MDR2</accession>
<comment type="caution">
    <text evidence="1">The sequence shown here is derived from an EMBL/GenBank/DDBJ whole genome shotgun (WGS) entry which is preliminary data.</text>
</comment>
<sequence>MVPSRQSTDRLSCNGASSRKQYLDRCTSMVPSRQQYSDRCDFNGALSRQYLDRCTSWCQVAKVPRSLTTGAKSQVIPRSLHFICRSSNTSITAPVPVASNTRSLHFNWAKREVTHTDRCTSEGARRQEYLDRCTSGC</sequence>
<protein>
    <submittedName>
        <fullName evidence="1">Uncharacterized protein</fullName>
    </submittedName>
</protein>
<organism evidence="1 2">
    <name type="scientific">Araneus ventricosus</name>
    <name type="common">Orbweaver spider</name>
    <name type="synonym">Epeira ventricosa</name>
    <dbReference type="NCBI Taxonomy" id="182803"/>
    <lineage>
        <taxon>Eukaryota</taxon>
        <taxon>Metazoa</taxon>
        <taxon>Ecdysozoa</taxon>
        <taxon>Arthropoda</taxon>
        <taxon>Chelicerata</taxon>
        <taxon>Arachnida</taxon>
        <taxon>Araneae</taxon>
        <taxon>Araneomorphae</taxon>
        <taxon>Entelegynae</taxon>
        <taxon>Araneoidea</taxon>
        <taxon>Araneidae</taxon>
        <taxon>Araneus</taxon>
    </lineage>
</organism>
<dbReference type="Proteomes" id="UP000499080">
    <property type="component" value="Unassembled WGS sequence"/>
</dbReference>
<evidence type="ECO:0000313" key="2">
    <source>
        <dbReference type="Proteomes" id="UP000499080"/>
    </source>
</evidence>
<proteinExistence type="predicted"/>